<evidence type="ECO:0000313" key="3">
    <source>
        <dbReference type="Proteomes" id="UP000014680"/>
    </source>
</evidence>
<organism evidence="2 3">
    <name type="scientific">Entamoeba invadens IP1</name>
    <dbReference type="NCBI Taxonomy" id="370355"/>
    <lineage>
        <taxon>Eukaryota</taxon>
        <taxon>Amoebozoa</taxon>
        <taxon>Evosea</taxon>
        <taxon>Archamoebae</taxon>
        <taxon>Mastigamoebida</taxon>
        <taxon>Entamoebidae</taxon>
        <taxon>Entamoeba</taxon>
    </lineage>
</organism>
<proteinExistence type="predicted"/>
<feature type="compositionally biased region" description="Basic and acidic residues" evidence="1">
    <location>
        <begin position="576"/>
        <end position="598"/>
    </location>
</feature>
<feature type="region of interest" description="Disordered" evidence="1">
    <location>
        <begin position="538"/>
        <end position="640"/>
    </location>
</feature>
<dbReference type="RefSeq" id="XP_004183912.1">
    <property type="nucleotide sequence ID" value="XM_004183864.1"/>
</dbReference>
<name>A0A0A1TVV3_ENTIV</name>
<protein>
    <submittedName>
        <fullName evidence="2">DNA double-strand break repair Rad50 ATPase, putative</fullName>
    </submittedName>
</protein>
<feature type="compositionally biased region" description="Basic and acidic residues" evidence="1">
    <location>
        <begin position="605"/>
        <end position="635"/>
    </location>
</feature>
<dbReference type="GeneID" id="14883525"/>
<dbReference type="AlphaFoldDB" id="A0A0A1TVV3"/>
<reference evidence="2 3" key="1">
    <citation type="submission" date="2012-10" db="EMBL/GenBank/DDBJ databases">
        <authorList>
            <person name="Zafar N."/>
            <person name="Inman J."/>
            <person name="Hall N."/>
            <person name="Lorenzi H."/>
            <person name="Caler E."/>
        </authorList>
    </citation>
    <scope>NUCLEOTIDE SEQUENCE [LARGE SCALE GENOMIC DNA]</scope>
    <source>
        <strain evidence="2 3">IP1</strain>
    </source>
</reference>
<evidence type="ECO:0000256" key="1">
    <source>
        <dbReference type="SAM" id="MobiDB-lite"/>
    </source>
</evidence>
<dbReference type="EMBL" id="KB207112">
    <property type="protein sequence ID" value="ELP84566.1"/>
    <property type="molecule type" value="Genomic_DNA"/>
</dbReference>
<sequence length="897" mass="103013">MSGMCPVLLEETCRVIINDIVVVLSKIFRMSQEDNMPQDVIKQIVGGIIKKIVSFSNNVSDVLSEYAEYPDVCEDITVSQKELKDLIQNFNESLVTLSTEQISEGISHLIFWARASGVKVANACWVVVNAFFEKLSSDKGLYETSTQMVIGAEKNNFSKFQKLVSEYATNVLKVTSDIKNLMKNKIIKMYETEVTKTVFLIENNAYDIFNANQAVKISDFNLDEFKAKSVEISQQVAKVDEWIDIAFLENKQMYSIYTTEYFSDAQFSINFKNNFATAFKSAVTDVEEMRKDVQTRNNKDFLTRGTSVIHLIKAATQMLMKEYSSNEEYNKRIFAERTSELLANAINTSKPTFSNPNDEEGKTVACLALNELQLQFKVIIKKCEYTTSDNDQLSSKNTVAGDKVKEITKIRSHTEDRLNEERYVCLLTDMASVMVQLKSLYIDNQMLDVSKIAKEILRTINAVLENFGENENENIYKQFVMLQQMYVAAIKEANLSIKDPKNETQQKVTVAKLEETLEFIRNLQSSIEKFVKETKEAKIQKEQQKVFSPPKKRKQKTHIKSEDGDDENSDAPIKNNEVEPPKTLEKSQDQKQEEKHQENQIQKEVQIEKSSANDKKSNEKLKLQKEEEKPTESKRVTPPSLSVPQFREISFQFDFFGVKKMVKAVPNTNGSKPQTRIKLVELPVMKIQWDDIIPFSVTMIHIEDKEMVIGTAEGVVMFLDVTSGMVVRPLLLVEGALSSIFYSSDYLYIVLSTFLLEIYKNGELLKKVDFSKIMKQLKGREVKGVRLVKEGFCINFDFEVDVLYFNGKWVVSRSVTWEINEYDAKEKTLTECEISLASISLDFEETRFQPLAKKYLELLKIFDDKNRGKKFMTLLESLPSKKVVEDSKKEVKKWMKL</sequence>
<dbReference type="KEGG" id="eiv:EIN_171310"/>
<keyword evidence="3" id="KW-1185">Reference proteome</keyword>
<accession>A0A0A1TVV3</accession>
<gene>
    <name evidence="2" type="ORF">EIN_171310</name>
</gene>
<dbReference type="Proteomes" id="UP000014680">
    <property type="component" value="Unassembled WGS sequence"/>
</dbReference>
<evidence type="ECO:0000313" key="2">
    <source>
        <dbReference type="EMBL" id="ELP84566.1"/>
    </source>
</evidence>
<dbReference type="VEuPathDB" id="AmoebaDB:EIN_171310"/>